<dbReference type="Pfam" id="PF25800">
    <property type="entry name" value="FimV_N"/>
    <property type="match status" value="1"/>
</dbReference>
<evidence type="ECO:0000313" key="4">
    <source>
        <dbReference type="Proteomes" id="UP000595058"/>
    </source>
</evidence>
<gene>
    <name evidence="3" type="ORF">I6G34_19195</name>
</gene>
<dbReference type="PROSITE" id="PS51257">
    <property type="entry name" value="PROKAR_LIPOPROTEIN"/>
    <property type="match status" value="1"/>
</dbReference>
<sequence length="515" mass="54289">MSSFRLAVWPFILLAACYTPLASALGLGEISLHSALAEPLEADIELIDARGLGADDIKVRLAPNHVFARAGVERPDILAKLNFVPALDAGGQRIRVSSTTPVNEPYLNFIVELTLPGGQLLREYTLLLDPPLYQPDLPALPLARPTPAVVGMPPAEPAPARTLPMAEQGKRYRIQPGDSLWAITARLQGGKAGSREALMADLYALNPDAFIGGDRNRLRVGAEMLLPDHVEASAPRPSSSAIEHEPVAAAPAVEHVAFEPSATPDRSLEQVLGQLEAQVVSLQAQMEAQNRLLAEAQQSLAQREASPAVTEPSIAQVAPSDLGAEAHQPSAAPFASALAAPALAEQPDSSLSSSLLVVPALLLLLAGLLLRRRSRAAAAAAAAALMVEPRPVGAKRAEASFPDINPFQRQVPMVTEMTVDEYLGHHPTERPAPVAALPQPTAPGLVGLRQPSELDELIASASTGNRDAVWRAGLSEALGCLDRGELDRATSLLATLLDQDDSAQRGSDAQLAQSA</sequence>
<evidence type="ECO:0000259" key="2">
    <source>
        <dbReference type="Pfam" id="PF25800"/>
    </source>
</evidence>
<dbReference type="InterPro" id="IPR036779">
    <property type="entry name" value="LysM_dom_sf"/>
</dbReference>
<dbReference type="Proteomes" id="UP000595058">
    <property type="component" value="Chromosome"/>
</dbReference>
<dbReference type="InterPro" id="IPR018392">
    <property type="entry name" value="LysM"/>
</dbReference>
<keyword evidence="1" id="KW-0175">Coiled coil</keyword>
<dbReference type="GeneID" id="75215467"/>
<dbReference type="CDD" id="cd00118">
    <property type="entry name" value="LysM"/>
    <property type="match status" value="1"/>
</dbReference>
<dbReference type="Gene3D" id="3.10.350.10">
    <property type="entry name" value="LysM domain"/>
    <property type="match status" value="1"/>
</dbReference>
<dbReference type="EMBL" id="CP065720">
    <property type="protein sequence ID" value="QPT17509.1"/>
    <property type="molecule type" value="Genomic_DNA"/>
</dbReference>
<dbReference type="InterPro" id="IPR057840">
    <property type="entry name" value="FimV_N"/>
</dbReference>
<name>A0ABX6XTZ2_9GAMM</name>
<accession>A0ABX6XTZ2</accession>
<feature type="domain" description="FimV N-terminal" evidence="2">
    <location>
        <begin position="25"/>
        <end position="131"/>
    </location>
</feature>
<proteinExistence type="predicted"/>
<reference evidence="3 4" key="1">
    <citation type="submission" date="2020-12" db="EMBL/GenBank/DDBJ databases">
        <title>FDA dAtabase for Regulatory Grade micrObial Sequences (FDA-ARGOS): Supporting development and validation of Infectious Disease Dx tests.</title>
        <authorList>
            <person name="Sproer C."/>
            <person name="Gronow S."/>
            <person name="Severitt S."/>
            <person name="Schroder I."/>
            <person name="Tallon L."/>
            <person name="Sadzewicz L."/>
            <person name="Zhao X."/>
            <person name="Boylan J."/>
            <person name="Ott S."/>
            <person name="Bowen H."/>
            <person name="Vavikolanu K."/>
            <person name="Mehta A."/>
            <person name="Aluvathingal J."/>
            <person name="Nadendla S."/>
            <person name="Lowell S."/>
            <person name="Myers T."/>
            <person name="Yan Y."/>
            <person name="Sichtig H."/>
        </authorList>
    </citation>
    <scope>NUCLEOTIDE SEQUENCE [LARGE SCALE GENOMIC DNA]</scope>
    <source>
        <strain evidence="3 4">FDAARGOS_877</strain>
    </source>
</reference>
<evidence type="ECO:0000256" key="1">
    <source>
        <dbReference type="SAM" id="Coils"/>
    </source>
</evidence>
<dbReference type="RefSeq" id="WP_102839931.1">
    <property type="nucleotide sequence ID" value="NZ_CP065720.1"/>
</dbReference>
<organism evidence="3 4">
    <name type="scientific">Stutzerimonas frequens</name>
    <dbReference type="NCBI Taxonomy" id="2968969"/>
    <lineage>
        <taxon>Bacteria</taxon>
        <taxon>Pseudomonadati</taxon>
        <taxon>Pseudomonadota</taxon>
        <taxon>Gammaproteobacteria</taxon>
        <taxon>Pseudomonadales</taxon>
        <taxon>Pseudomonadaceae</taxon>
        <taxon>Stutzerimonas</taxon>
    </lineage>
</organism>
<feature type="coiled-coil region" evidence="1">
    <location>
        <begin position="265"/>
        <end position="306"/>
    </location>
</feature>
<keyword evidence="4" id="KW-1185">Reference proteome</keyword>
<evidence type="ECO:0000313" key="3">
    <source>
        <dbReference type="EMBL" id="QPT17509.1"/>
    </source>
</evidence>
<protein>
    <recommendedName>
        <fullName evidence="2">FimV N-terminal domain-containing protein</fullName>
    </recommendedName>
</protein>